<keyword evidence="1" id="KW-1133">Transmembrane helix</keyword>
<keyword evidence="1" id="KW-0812">Transmembrane</keyword>
<evidence type="ECO:0008006" key="4">
    <source>
        <dbReference type="Google" id="ProtNLM"/>
    </source>
</evidence>
<proteinExistence type="predicted"/>
<organism evidence="2 3">
    <name type="scientific">Coprococcus catus</name>
    <dbReference type="NCBI Taxonomy" id="116085"/>
    <lineage>
        <taxon>Bacteria</taxon>
        <taxon>Bacillati</taxon>
        <taxon>Bacillota</taxon>
        <taxon>Clostridia</taxon>
        <taxon>Lachnospirales</taxon>
        <taxon>Lachnospiraceae</taxon>
        <taxon>Coprococcus</taxon>
    </lineage>
</organism>
<evidence type="ECO:0000313" key="2">
    <source>
        <dbReference type="EMBL" id="RGC47970.1"/>
    </source>
</evidence>
<dbReference type="EMBL" id="QVFD01000005">
    <property type="protein sequence ID" value="RGC47970.1"/>
    <property type="molecule type" value="Genomic_DNA"/>
</dbReference>
<reference evidence="2 3" key="1">
    <citation type="submission" date="2018-08" db="EMBL/GenBank/DDBJ databases">
        <title>A genome reference for cultivated species of the human gut microbiota.</title>
        <authorList>
            <person name="Zou Y."/>
            <person name="Xue W."/>
            <person name="Luo G."/>
        </authorList>
    </citation>
    <scope>NUCLEOTIDE SEQUENCE [LARGE SCALE GENOMIC DNA]</scope>
    <source>
        <strain evidence="2 3">AM28-39</strain>
    </source>
</reference>
<keyword evidence="1" id="KW-0472">Membrane</keyword>
<evidence type="ECO:0000313" key="3">
    <source>
        <dbReference type="Proteomes" id="UP000261231"/>
    </source>
</evidence>
<dbReference type="Proteomes" id="UP000261231">
    <property type="component" value="Unassembled WGS sequence"/>
</dbReference>
<name>A0A3E2XMI0_9FIRM</name>
<sequence length="186" mass="22009">MNTGTVQIMWKEIIVGFIILYLLRIVLDVYMIKKYEKLLKLFGVIEMDTLKLEAEKHLKLCNFFSVGPWNKAIYWTYNGLCWLLATISYVEDDEYDFLAYLGKVKNEQEFEMKSFVLALYYRSKKDFNQARHYYDVYLTSKHVNNDIGVIMDSVWNGKAKSELVAESVKKFENPVLRKLFAENHIL</sequence>
<dbReference type="AlphaFoldDB" id="A0A3E2XMI0"/>
<comment type="caution">
    <text evidence="2">The sequence shown here is derived from an EMBL/GenBank/DDBJ whole genome shotgun (WGS) entry which is preliminary data.</text>
</comment>
<protein>
    <recommendedName>
        <fullName evidence="4">Tetratricopeptide repeat protein</fullName>
    </recommendedName>
</protein>
<evidence type="ECO:0000256" key="1">
    <source>
        <dbReference type="SAM" id="Phobius"/>
    </source>
</evidence>
<accession>A0A3E2XMI0</accession>
<keyword evidence="3" id="KW-1185">Reference proteome</keyword>
<dbReference type="RefSeq" id="WP_117539749.1">
    <property type="nucleotide sequence ID" value="NZ_JAQDKA010000004.1"/>
</dbReference>
<gene>
    <name evidence="2" type="ORF">DW747_07340</name>
</gene>
<feature type="transmembrane region" description="Helical" evidence="1">
    <location>
        <begin position="13"/>
        <end position="32"/>
    </location>
</feature>